<sequence>MAIFLNVGLTSWPHTRQAPGSGSHNFIWIGPSDALQTLLAFCYSYAAIGKTVFGLGTRLLSTASIHNRQLSHDAFTSLTLRSVTSLGHFVKLFRFDLPSSHHTTGLKIGEYVAVRAEINNEQLVRFYSPISRPDDPGHIDLLIKVDDQGAMSKHIDALVPGVDALEFKGPLGKDFPKLAIARTVPSAGVKRIALVAGGTGISAMIQVIRSVLFHKRTDLEVKLLYGAVAPSELVFKDVLIEKARDNPNIKLYFTVDKPDAAWPKEGENSMFGTGYMSADVLKRELPPPGDDLRIIVCGPWKMCQVLKQTLTEIGYPKGMWYCFM</sequence>
<reference evidence="8 9" key="1">
    <citation type="submission" date="2016-07" db="EMBL/GenBank/DDBJ databases">
        <title>Pervasive Adenine N6-methylation of Active Genes in Fungi.</title>
        <authorList>
            <consortium name="DOE Joint Genome Institute"/>
            <person name="Mondo S.J."/>
            <person name="Dannebaum R.O."/>
            <person name="Kuo R.C."/>
            <person name="Labutti K."/>
            <person name="Haridas S."/>
            <person name="Kuo A."/>
            <person name="Salamov A."/>
            <person name="Ahrendt S.R."/>
            <person name="Lipzen A."/>
            <person name="Sullivan W."/>
            <person name="Andreopoulos W.B."/>
            <person name="Clum A."/>
            <person name="Lindquist E."/>
            <person name="Daum C."/>
            <person name="Ramamoorthy G.K."/>
            <person name="Gryganskyi A."/>
            <person name="Culley D."/>
            <person name="Magnuson J.K."/>
            <person name="James T.Y."/>
            <person name="O'Malley M.A."/>
            <person name="Stajich J.E."/>
            <person name="Spatafora J.W."/>
            <person name="Visel A."/>
            <person name="Grigoriev I.V."/>
        </authorList>
    </citation>
    <scope>NUCLEOTIDE SEQUENCE [LARGE SCALE GENOMIC DNA]</scope>
    <source>
        <strain evidence="8 9">PL171</strain>
    </source>
</reference>
<keyword evidence="9" id="KW-1185">Reference proteome</keyword>
<gene>
    <name evidence="8" type="ORF">BCR44DRAFT_54284</name>
</gene>
<evidence type="ECO:0000256" key="6">
    <source>
        <dbReference type="PIRSR" id="PIRSR601834-1"/>
    </source>
</evidence>
<evidence type="ECO:0000313" key="9">
    <source>
        <dbReference type="Proteomes" id="UP000193411"/>
    </source>
</evidence>
<dbReference type="GO" id="GO:0016491">
    <property type="term" value="F:oxidoreductase activity"/>
    <property type="evidence" value="ECO:0007669"/>
    <property type="project" value="UniProtKB-KW"/>
</dbReference>
<dbReference type="EMBL" id="MCFL01000252">
    <property type="protein sequence ID" value="ORZ29279.1"/>
    <property type="molecule type" value="Genomic_DNA"/>
</dbReference>
<dbReference type="InterPro" id="IPR008333">
    <property type="entry name" value="Cbr1-like_FAD-bd_dom"/>
</dbReference>
<organism evidence="8 9">
    <name type="scientific">Catenaria anguillulae PL171</name>
    <dbReference type="NCBI Taxonomy" id="765915"/>
    <lineage>
        <taxon>Eukaryota</taxon>
        <taxon>Fungi</taxon>
        <taxon>Fungi incertae sedis</taxon>
        <taxon>Blastocladiomycota</taxon>
        <taxon>Blastocladiomycetes</taxon>
        <taxon>Blastocladiales</taxon>
        <taxon>Catenariaceae</taxon>
        <taxon>Catenaria</taxon>
    </lineage>
</organism>
<feature type="binding site" evidence="6">
    <location>
        <position position="152"/>
    </location>
    <ligand>
        <name>FAD</name>
        <dbReference type="ChEBI" id="CHEBI:57692"/>
    </ligand>
</feature>
<name>A0A1Y2H3Z1_9FUNG</name>
<feature type="binding site" evidence="6">
    <location>
        <position position="125"/>
    </location>
    <ligand>
        <name>FAD</name>
        <dbReference type="ChEBI" id="CHEBI:57692"/>
    </ligand>
</feature>
<dbReference type="PRINTS" id="PR00406">
    <property type="entry name" value="CYTB5RDTASE"/>
</dbReference>
<dbReference type="OrthoDB" id="10252157at2759"/>
<dbReference type="SUPFAM" id="SSF52343">
    <property type="entry name" value="Ferredoxin reductase-like, C-terminal NADP-linked domain"/>
    <property type="match status" value="1"/>
</dbReference>
<proteinExistence type="inferred from homology"/>
<dbReference type="CDD" id="cd06183">
    <property type="entry name" value="cyt_b5_reduct_like"/>
    <property type="match status" value="1"/>
</dbReference>
<feature type="binding site" evidence="6">
    <location>
        <position position="142"/>
    </location>
    <ligand>
        <name>FAD</name>
        <dbReference type="ChEBI" id="CHEBI:57692"/>
    </ligand>
</feature>
<dbReference type="Pfam" id="PF00970">
    <property type="entry name" value="FAD_binding_6"/>
    <property type="match status" value="1"/>
</dbReference>
<dbReference type="PANTHER" id="PTHR19370">
    <property type="entry name" value="NADH-CYTOCHROME B5 REDUCTASE"/>
    <property type="match status" value="1"/>
</dbReference>
<dbReference type="Proteomes" id="UP000193411">
    <property type="component" value="Unassembled WGS sequence"/>
</dbReference>
<dbReference type="STRING" id="765915.A0A1Y2H3Z1"/>
<evidence type="ECO:0000256" key="2">
    <source>
        <dbReference type="ARBA" id="ARBA00006105"/>
    </source>
</evidence>
<dbReference type="InterPro" id="IPR001433">
    <property type="entry name" value="OxRdtase_FAD/NAD-bd"/>
</dbReference>
<dbReference type="AlphaFoldDB" id="A0A1Y2H3Z1"/>
<comment type="caution">
    <text evidence="8">The sequence shown here is derived from an EMBL/GenBank/DDBJ whole genome shotgun (WGS) entry which is preliminary data.</text>
</comment>
<feature type="binding site" evidence="6">
    <location>
        <position position="127"/>
    </location>
    <ligand>
        <name>FAD</name>
        <dbReference type="ChEBI" id="CHEBI:57692"/>
    </ligand>
</feature>
<dbReference type="InterPro" id="IPR017927">
    <property type="entry name" value="FAD-bd_FR_type"/>
</dbReference>
<evidence type="ECO:0000256" key="3">
    <source>
        <dbReference type="ARBA" id="ARBA00022630"/>
    </source>
</evidence>
<keyword evidence="3 6" id="KW-0285">Flavoprotein</keyword>
<comment type="cofactor">
    <cofactor evidence="1 6">
        <name>FAD</name>
        <dbReference type="ChEBI" id="CHEBI:57692"/>
    </cofactor>
</comment>
<accession>A0A1Y2H3Z1</accession>
<dbReference type="InterPro" id="IPR039261">
    <property type="entry name" value="FNR_nucleotide-bd"/>
</dbReference>
<feature type="binding site" evidence="6">
    <location>
        <position position="151"/>
    </location>
    <ligand>
        <name>FAD</name>
        <dbReference type="ChEBI" id="CHEBI:57692"/>
    </ligand>
</feature>
<evidence type="ECO:0000259" key="7">
    <source>
        <dbReference type="PROSITE" id="PS51384"/>
    </source>
</evidence>
<evidence type="ECO:0000313" key="8">
    <source>
        <dbReference type="EMBL" id="ORZ29279.1"/>
    </source>
</evidence>
<dbReference type="InterPro" id="IPR001834">
    <property type="entry name" value="CBR-like"/>
</dbReference>
<dbReference type="SUPFAM" id="SSF63380">
    <property type="entry name" value="Riboflavin synthase domain-like"/>
    <property type="match status" value="1"/>
</dbReference>
<feature type="domain" description="FAD-binding FR-type" evidence="7">
    <location>
        <begin position="73"/>
        <end position="177"/>
    </location>
</feature>
<dbReference type="Pfam" id="PF00175">
    <property type="entry name" value="NAD_binding_1"/>
    <property type="match status" value="1"/>
</dbReference>
<dbReference type="Gene3D" id="3.40.50.80">
    <property type="entry name" value="Nucleotide-binding domain of ferredoxin-NADP reductase (FNR) module"/>
    <property type="match status" value="1"/>
</dbReference>
<evidence type="ECO:0000256" key="5">
    <source>
        <dbReference type="ARBA" id="ARBA00023002"/>
    </source>
</evidence>
<dbReference type="Gene3D" id="2.40.30.10">
    <property type="entry name" value="Translation factors"/>
    <property type="match status" value="1"/>
</dbReference>
<protein>
    <recommendedName>
        <fullName evidence="7">FAD-binding FR-type domain-containing protein</fullName>
    </recommendedName>
</protein>
<comment type="similarity">
    <text evidence="2">Belongs to the flavoprotein pyridine nucleotide cytochrome reductase family.</text>
</comment>
<evidence type="ECO:0000256" key="4">
    <source>
        <dbReference type="ARBA" id="ARBA00022827"/>
    </source>
</evidence>
<dbReference type="InterPro" id="IPR017938">
    <property type="entry name" value="Riboflavin_synthase-like_b-brl"/>
</dbReference>
<keyword evidence="4 6" id="KW-0274">FAD</keyword>
<dbReference type="PROSITE" id="PS51384">
    <property type="entry name" value="FAD_FR"/>
    <property type="match status" value="1"/>
</dbReference>
<evidence type="ECO:0000256" key="1">
    <source>
        <dbReference type="ARBA" id="ARBA00001974"/>
    </source>
</evidence>
<feature type="binding site" evidence="6">
    <location>
        <position position="144"/>
    </location>
    <ligand>
        <name>FAD</name>
        <dbReference type="ChEBI" id="CHEBI:57692"/>
    </ligand>
</feature>
<keyword evidence="5" id="KW-0560">Oxidoreductase</keyword>